<evidence type="ECO:0000256" key="13">
    <source>
        <dbReference type="SAM" id="SignalP"/>
    </source>
</evidence>
<evidence type="ECO:0000256" key="12">
    <source>
        <dbReference type="RuleBase" id="RU363034"/>
    </source>
</evidence>
<protein>
    <recommendedName>
        <fullName evidence="11">trypsin</fullName>
        <ecNumber evidence="11">3.4.21.4</ecNumber>
    </recommendedName>
</protein>
<dbReference type="GO" id="GO:0004252">
    <property type="term" value="F:serine-type endopeptidase activity"/>
    <property type="evidence" value="ECO:0007669"/>
    <property type="project" value="UniProtKB-EC"/>
</dbReference>
<dbReference type="OrthoDB" id="7855698at2759"/>
<accession>A0A6J2U6J1</accession>
<evidence type="ECO:0000256" key="3">
    <source>
        <dbReference type="ARBA" id="ARBA00022525"/>
    </source>
</evidence>
<dbReference type="PRINTS" id="PR00722">
    <property type="entry name" value="CHYMOTRYPSIN"/>
</dbReference>
<dbReference type="InterPro" id="IPR001254">
    <property type="entry name" value="Trypsin_dom"/>
</dbReference>
<dbReference type="AlphaFoldDB" id="A0A6J2U6J1"/>
<keyword evidence="7 12" id="KW-0720">Serine protease</keyword>
<comment type="similarity">
    <text evidence="2">Belongs to the peptidase S1 family.</text>
</comment>
<dbReference type="PANTHER" id="PTHR24276:SF91">
    <property type="entry name" value="AT26814P-RELATED"/>
    <property type="match status" value="1"/>
</dbReference>
<evidence type="ECO:0000256" key="5">
    <source>
        <dbReference type="ARBA" id="ARBA00022729"/>
    </source>
</evidence>
<dbReference type="SUPFAM" id="SSF50494">
    <property type="entry name" value="Trypsin-like serine proteases"/>
    <property type="match status" value="1"/>
</dbReference>
<feature type="signal peptide" evidence="13">
    <location>
        <begin position="1"/>
        <end position="18"/>
    </location>
</feature>
<dbReference type="PROSITE" id="PS00134">
    <property type="entry name" value="TRYPSIN_HIS"/>
    <property type="match status" value="1"/>
</dbReference>
<evidence type="ECO:0000259" key="14">
    <source>
        <dbReference type="PROSITE" id="PS50240"/>
    </source>
</evidence>
<evidence type="ECO:0000256" key="7">
    <source>
        <dbReference type="ARBA" id="ARBA00022825"/>
    </source>
</evidence>
<dbReference type="CDD" id="cd00190">
    <property type="entry name" value="Tryp_SPc"/>
    <property type="match status" value="1"/>
</dbReference>
<dbReference type="GeneID" id="115631074"/>
<keyword evidence="4 12" id="KW-0645">Protease</keyword>
<feature type="domain" description="Peptidase S1" evidence="14">
    <location>
        <begin position="31"/>
        <end position="247"/>
    </location>
</feature>
<evidence type="ECO:0000256" key="8">
    <source>
        <dbReference type="ARBA" id="ARBA00023145"/>
    </source>
</evidence>
<keyword evidence="15" id="KW-1185">Reference proteome</keyword>
<dbReference type="EC" id="3.4.21.4" evidence="11"/>
<evidence type="ECO:0000256" key="11">
    <source>
        <dbReference type="ARBA" id="ARBA00038868"/>
    </source>
</evidence>
<keyword evidence="9" id="KW-1015">Disulfide bond</keyword>
<dbReference type="RefSeq" id="XP_030383580.1">
    <property type="nucleotide sequence ID" value="XM_030527720.1"/>
</dbReference>
<dbReference type="SMART" id="SM00020">
    <property type="entry name" value="Tryp_SPc"/>
    <property type="match status" value="1"/>
</dbReference>
<dbReference type="PROSITE" id="PS00135">
    <property type="entry name" value="TRYPSIN_SER"/>
    <property type="match status" value="1"/>
</dbReference>
<keyword evidence="8" id="KW-0865">Zymogen</keyword>
<dbReference type="InterPro" id="IPR009003">
    <property type="entry name" value="Peptidase_S1_PA"/>
</dbReference>
<evidence type="ECO:0000256" key="1">
    <source>
        <dbReference type="ARBA" id="ARBA00004239"/>
    </source>
</evidence>
<dbReference type="Proteomes" id="UP000504634">
    <property type="component" value="Unplaced"/>
</dbReference>
<evidence type="ECO:0000256" key="2">
    <source>
        <dbReference type="ARBA" id="ARBA00007664"/>
    </source>
</evidence>
<name>A0A6J2U6J1_DROLE</name>
<dbReference type="InterPro" id="IPR001314">
    <property type="entry name" value="Peptidase_S1A"/>
</dbReference>
<evidence type="ECO:0000256" key="10">
    <source>
        <dbReference type="ARBA" id="ARBA00036320"/>
    </source>
</evidence>
<proteinExistence type="inferred from homology"/>
<keyword evidence="6 12" id="KW-0378">Hydrolase</keyword>
<dbReference type="GO" id="GO:0005576">
    <property type="term" value="C:extracellular region"/>
    <property type="evidence" value="ECO:0007669"/>
    <property type="project" value="UniProtKB-SubCell"/>
</dbReference>
<dbReference type="FunFam" id="2.40.10.10:FF:000077">
    <property type="entry name" value="Predicted protein"/>
    <property type="match status" value="1"/>
</dbReference>
<evidence type="ECO:0000256" key="9">
    <source>
        <dbReference type="ARBA" id="ARBA00023157"/>
    </source>
</evidence>
<reference evidence="16" key="1">
    <citation type="submission" date="2025-08" db="UniProtKB">
        <authorList>
            <consortium name="RefSeq"/>
        </authorList>
    </citation>
    <scope>IDENTIFICATION</scope>
    <source>
        <strain evidence="16">11010-0011.00</strain>
        <tissue evidence="16">Whole body</tissue>
    </source>
</reference>
<comment type="subcellular location">
    <subcellularLocation>
        <location evidence="1">Secreted</location>
        <location evidence="1">Extracellular space</location>
    </subcellularLocation>
</comment>
<dbReference type="InterPro" id="IPR043504">
    <property type="entry name" value="Peptidase_S1_PA_chymotrypsin"/>
</dbReference>
<dbReference type="PANTHER" id="PTHR24276">
    <property type="entry name" value="POLYSERASE-RELATED"/>
    <property type="match status" value="1"/>
</dbReference>
<dbReference type="InterPro" id="IPR033116">
    <property type="entry name" value="TRYPSIN_SER"/>
</dbReference>
<dbReference type="InterPro" id="IPR050430">
    <property type="entry name" value="Peptidase_S1"/>
</dbReference>
<dbReference type="InterPro" id="IPR018114">
    <property type="entry name" value="TRYPSIN_HIS"/>
</dbReference>
<dbReference type="Gene3D" id="2.40.10.10">
    <property type="entry name" value="Trypsin-like serine proteases"/>
    <property type="match status" value="1"/>
</dbReference>
<evidence type="ECO:0000256" key="4">
    <source>
        <dbReference type="ARBA" id="ARBA00022670"/>
    </source>
</evidence>
<keyword evidence="3" id="KW-0964">Secreted</keyword>
<sequence>MFTIKGFLLLSAVVLLDAHHLPTNLHVDNRIIGGNDTTIEAAPWQISLQKQGWHICGGSIYSKNIIVTAAHCVQGESPDVLTVRVGATNNKNDGKVIRVRNYIEHEQHNQPKFANDIAVIRLVDDIIFSASAQPIELARKAPADDASARVTGWGFTNGGILPDILQSVDVRIVSKQSCQQIFGGQVTGTMICAGRPGETVCSGDSGGPLVVNGELVGVVSWAAGDCSTVGVFADVADLRNWIEEKANSLS</sequence>
<evidence type="ECO:0000313" key="15">
    <source>
        <dbReference type="Proteomes" id="UP000504634"/>
    </source>
</evidence>
<comment type="catalytic activity">
    <reaction evidence="10">
        <text>Preferential cleavage: Arg-|-Xaa, Lys-|-Xaa.</text>
        <dbReference type="EC" id="3.4.21.4"/>
    </reaction>
</comment>
<keyword evidence="5 13" id="KW-0732">Signal</keyword>
<dbReference type="GO" id="GO:0006508">
    <property type="term" value="P:proteolysis"/>
    <property type="evidence" value="ECO:0007669"/>
    <property type="project" value="UniProtKB-KW"/>
</dbReference>
<dbReference type="PROSITE" id="PS50240">
    <property type="entry name" value="TRYPSIN_DOM"/>
    <property type="match status" value="1"/>
</dbReference>
<gene>
    <name evidence="16" type="primary">LOC115631074</name>
</gene>
<feature type="chain" id="PRO_5026949537" description="trypsin" evidence="13">
    <location>
        <begin position="19"/>
        <end position="250"/>
    </location>
</feature>
<evidence type="ECO:0000256" key="6">
    <source>
        <dbReference type="ARBA" id="ARBA00022801"/>
    </source>
</evidence>
<organism evidence="15 16">
    <name type="scientific">Drosophila lebanonensis</name>
    <name type="common">Fruit fly</name>
    <name type="synonym">Scaptodrosophila lebanonensis</name>
    <dbReference type="NCBI Taxonomy" id="7225"/>
    <lineage>
        <taxon>Eukaryota</taxon>
        <taxon>Metazoa</taxon>
        <taxon>Ecdysozoa</taxon>
        <taxon>Arthropoda</taxon>
        <taxon>Hexapoda</taxon>
        <taxon>Insecta</taxon>
        <taxon>Pterygota</taxon>
        <taxon>Neoptera</taxon>
        <taxon>Endopterygota</taxon>
        <taxon>Diptera</taxon>
        <taxon>Brachycera</taxon>
        <taxon>Muscomorpha</taxon>
        <taxon>Ephydroidea</taxon>
        <taxon>Drosophilidae</taxon>
        <taxon>Scaptodrosophila</taxon>
    </lineage>
</organism>
<dbReference type="Pfam" id="PF00089">
    <property type="entry name" value="Trypsin"/>
    <property type="match status" value="1"/>
</dbReference>
<evidence type="ECO:0000313" key="16">
    <source>
        <dbReference type="RefSeq" id="XP_030383580.1"/>
    </source>
</evidence>